<dbReference type="EMBL" id="CP051006">
    <property type="protein sequence ID" value="QNT92366.1"/>
    <property type="molecule type" value="Genomic_DNA"/>
</dbReference>
<evidence type="ECO:0000313" key="1">
    <source>
        <dbReference type="EMBL" id="QNT92366.1"/>
    </source>
</evidence>
<dbReference type="SUPFAM" id="SSF55144">
    <property type="entry name" value="LigT-like"/>
    <property type="match status" value="1"/>
</dbReference>
<organism evidence="1 2">
    <name type="scientific">Streptomyces griseofuscus</name>
    <dbReference type="NCBI Taxonomy" id="146922"/>
    <lineage>
        <taxon>Bacteria</taxon>
        <taxon>Bacillati</taxon>
        <taxon>Actinomycetota</taxon>
        <taxon>Actinomycetes</taxon>
        <taxon>Kitasatosporales</taxon>
        <taxon>Streptomycetaceae</taxon>
        <taxon>Streptomyces</taxon>
    </lineage>
</organism>
<name>A0A7H1PWD6_9ACTN</name>
<protein>
    <submittedName>
        <fullName evidence="1">RNA 2',3'-cyclic phosphodiesterase</fullName>
        <ecNumber evidence="1">3.1.4.58</ecNumber>
    </submittedName>
</protein>
<reference evidence="1 2" key="1">
    <citation type="submission" date="2020-04" db="EMBL/GenBank/DDBJ databases">
        <title>Characterization and engineering of Streptomyces griseofuscus DSM40191 as a potential heterologous host for expression of BGCs.</title>
        <authorList>
            <person name="Gren T."/>
            <person name="Whitford C.M."/>
            <person name="Mohite O.S."/>
            <person name="Joergensen T.S."/>
            <person name="Nielsen J.B."/>
            <person name="Lee S.Y."/>
            <person name="Weber T."/>
        </authorList>
    </citation>
    <scope>NUCLEOTIDE SEQUENCE [LARGE SCALE GENOMIC DNA]</scope>
    <source>
        <strain evidence="1 2">DSM 40191</strain>
    </source>
</reference>
<dbReference type="Gene3D" id="3.90.1140.10">
    <property type="entry name" value="Cyclic phosphodiesterase"/>
    <property type="match status" value="1"/>
</dbReference>
<proteinExistence type="predicted"/>
<dbReference type="EC" id="3.1.4.58" evidence="1"/>
<sequence>MLLSHDTSAFPSAPPPDMADPKAIAAHDWAAFDRVEEMSNHWDRRGWTPSTRAYYWMLVFPAGSALAEHARNCQDEIRDLNFDSIDADGLHLTLGRIGTIEEVSLEQLDTLLATTAAMPTGRFRLQAVPMTASRGAVRYSVAPWTPVLDLHSQLSVAGAQRQLPFRKPTAALRPHIGIAYCNRPTDASIVREAIRPLRDIDSVSLPVDHLHLVEMRREDRAYRWHVIDQVDLV</sequence>
<dbReference type="InterPro" id="IPR009097">
    <property type="entry name" value="Cyclic_Pdiesterase"/>
</dbReference>
<dbReference type="RefSeq" id="WP_243279369.1">
    <property type="nucleotide sequence ID" value="NZ_CP051006.1"/>
</dbReference>
<evidence type="ECO:0000313" key="2">
    <source>
        <dbReference type="Proteomes" id="UP000516422"/>
    </source>
</evidence>
<dbReference type="AlphaFoldDB" id="A0A7H1PWD6"/>
<keyword evidence="1" id="KW-0378">Hydrolase</keyword>
<dbReference type="GeneID" id="91461633"/>
<accession>A0A7H1PWD6</accession>
<dbReference type="KEGG" id="sgf:HEP81_02040"/>
<dbReference type="Pfam" id="PF13563">
    <property type="entry name" value="2_5_RNA_ligase2"/>
    <property type="match status" value="1"/>
</dbReference>
<gene>
    <name evidence="1" type="primary">thpR_1</name>
    <name evidence="1" type="ORF">HEP81_02040</name>
</gene>
<dbReference type="GO" id="GO:0008664">
    <property type="term" value="F:RNA 2',3'-cyclic 3'-phosphodiesterase activity"/>
    <property type="evidence" value="ECO:0007669"/>
    <property type="project" value="UniProtKB-EC"/>
</dbReference>
<dbReference type="Proteomes" id="UP000516422">
    <property type="component" value="Chromosome"/>
</dbReference>